<comment type="similarity">
    <text evidence="3">Belongs to the short-chain dehydrogenases/reductases (SDR) family.</text>
</comment>
<reference evidence="4 5" key="1">
    <citation type="submission" date="2024-03" db="EMBL/GenBank/DDBJ databases">
        <title>Community enrichment and isolation of bacterial strains for fucoidan degradation.</title>
        <authorList>
            <person name="Sichert A."/>
        </authorList>
    </citation>
    <scope>NUCLEOTIDE SEQUENCE [LARGE SCALE GENOMIC DNA]</scope>
    <source>
        <strain evidence="4 5">AS12</strain>
    </source>
</reference>
<keyword evidence="5" id="KW-1185">Reference proteome</keyword>
<dbReference type="PRINTS" id="PR00081">
    <property type="entry name" value="GDHRDH"/>
</dbReference>
<sequence>MKTVLVTGANRGLGLGLCQQYFSQGDVVIGVCRANAEQADLLALKAQDEDRMHILHADLCSQASIEQLAECVQGQFKIDVLINNAGVSANEALGEWTQTAFMDNFLVNSVAPSLMCQALHGTLTSQARVIQLSSGVASIAQSDKFAQAPLDAYAMSKAALNMFTRRFALQCQTSKQIVCALSPGWVQTDMGGQDATSTVQDASRKIVTLIERLTIADTGHFFDENGAQLPW</sequence>
<dbReference type="RefSeq" id="WP_342882160.1">
    <property type="nucleotide sequence ID" value="NZ_JBBMQS010000008.1"/>
</dbReference>
<dbReference type="Gene3D" id="3.40.50.720">
    <property type="entry name" value="NAD(P)-binding Rossmann-like Domain"/>
    <property type="match status" value="1"/>
</dbReference>
<protein>
    <submittedName>
        <fullName evidence="4">SDR family oxidoreductase</fullName>
    </submittedName>
</protein>
<keyword evidence="2" id="KW-0560">Oxidoreductase</keyword>
<dbReference type="Pfam" id="PF00106">
    <property type="entry name" value="adh_short"/>
    <property type="match status" value="1"/>
</dbReference>
<dbReference type="InterPro" id="IPR051468">
    <property type="entry name" value="Fungal_SecMetab_SDRs"/>
</dbReference>
<accession>A0ABU9SXR1</accession>
<evidence type="ECO:0000313" key="4">
    <source>
        <dbReference type="EMBL" id="MEM5498669.1"/>
    </source>
</evidence>
<evidence type="ECO:0000313" key="5">
    <source>
        <dbReference type="Proteomes" id="UP001461163"/>
    </source>
</evidence>
<dbReference type="PANTHER" id="PTHR43544:SF7">
    <property type="entry name" value="NADB-LER2"/>
    <property type="match status" value="1"/>
</dbReference>
<evidence type="ECO:0000256" key="2">
    <source>
        <dbReference type="ARBA" id="ARBA00023002"/>
    </source>
</evidence>
<evidence type="ECO:0000256" key="1">
    <source>
        <dbReference type="ARBA" id="ARBA00022857"/>
    </source>
</evidence>
<dbReference type="EMBL" id="JBBMQS010000008">
    <property type="protein sequence ID" value="MEM5498669.1"/>
    <property type="molecule type" value="Genomic_DNA"/>
</dbReference>
<dbReference type="Proteomes" id="UP001461163">
    <property type="component" value="Unassembled WGS sequence"/>
</dbReference>
<keyword evidence="1" id="KW-0521">NADP</keyword>
<evidence type="ECO:0000256" key="3">
    <source>
        <dbReference type="RuleBase" id="RU000363"/>
    </source>
</evidence>
<name>A0ABU9SXR1_9ALTE</name>
<comment type="caution">
    <text evidence="4">The sequence shown here is derived from an EMBL/GenBank/DDBJ whole genome shotgun (WGS) entry which is preliminary data.</text>
</comment>
<dbReference type="PANTHER" id="PTHR43544">
    <property type="entry name" value="SHORT-CHAIN DEHYDROGENASE/REDUCTASE"/>
    <property type="match status" value="1"/>
</dbReference>
<proteinExistence type="inferred from homology"/>
<organism evidence="4 5">
    <name type="scientific">Paraglaciecola mesophila</name>
    <dbReference type="NCBI Taxonomy" id="197222"/>
    <lineage>
        <taxon>Bacteria</taxon>
        <taxon>Pseudomonadati</taxon>
        <taxon>Pseudomonadota</taxon>
        <taxon>Gammaproteobacteria</taxon>
        <taxon>Alteromonadales</taxon>
        <taxon>Alteromonadaceae</taxon>
        <taxon>Paraglaciecola</taxon>
    </lineage>
</organism>
<gene>
    <name evidence="4" type="ORF">WNY77_14770</name>
</gene>
<dbReference type="CDD" id="cd05325">
    <property type="entry name" value="carb_red_sniffer_like_SDR_c"/>
    <property type="match status" value="1"/>
</dbReference>
<dbReference type="SUPFAM" id="SSF51735">
    <property type="entry name" value="NAD(P)-binding Rossmann-fold domains"/>
    <property type="match status" value="1"/>
</dbReference>
<dbReference type="InterPro" id="IPR002347">
    <property type="entry name" value="SDR_fam"/>
</dbReference>
<dbReference type="InterPro" id="IPR036291">
    <property type="entry name" value="NAD(P)-bd_dom_sf"/>
</dbReference>
<dbReference type="PRINTS" id="PR00080">
    <property type="entry name" value="SDRFAMILY"/>
</dbReference>